<dbReference type="Proteomes" id="UP000298616">
    <property type="component" value="Chromosome"/>
</dbReference>
<proteinExistence type="predicted"/>
<evidence type="ECO:0000313" key="3">
    <source>
        <dbReference type="Proteomes" id="UP000298616"/>
    </source>
</evidence>
<sequence length="292" mass="33111">MSLKESELILNKDKSVYHLNLRPENIADTILTVGDPSRVHMVSKYFDDIEFEMNKREFITHTGRIGNKRITVMSTGMGTENIEIVLTELDALVNIDLKKREVKKETRSLNVIRIGTSGALQEDIPIGSFLISEYGVGLDNLMVFYNLPQTDFEKEICDQLKGEIPLPITPYCVKADETLLKMFDKDVFIKGNTITSPGFYAAQGRALRTQLAFDGFMDKLVYFHKDNFWLTNFEMETSGYYAMSRLLGHKAISTNAILANRIKGEFAKDGQKIVDKLIKCVIEAVVEDNSEE</sequence>
<dbReference type="RefSeq" id="WP_137090327.1">
    <property type="nucleotide sequence ID" value="NZ_CP028923.1"/>
</dbReference>
<dbReference type="PANTHER" id="PTHR43691:SF15">
    <property type="entry name" value="PHOSPHORYLASE, PUTATIVE-RELATED"/>
    <property type="match status" value="1"/>
</dbReference>
<feature type="domain" description="Nucleoside phosphorylase" evidence="1">
    <location>
        <begin position="30"/>
        <end position="281"/>
    </location>
</feature>
<dbReference type="InterPro" id="IPR000845">
    <property type="entry name" value="Nucleoside_phosphorylase_d"/>
</dbReference>
<protein>
    <submittedName>
        <fullName evidence="2">Phosphorylase</fullName>
    </submittedName>
</protein>
<evidence type="ECO:0000259" key="1">
    <source>
        <dbReference type="Pfam" id="PF01048"/>
    </source>
</evidence>
<dbReference type="PANTHER" id="PTHR43691">
    <property type="entry name" value="URIDINE PHOSPHORYLASE"/>
    <property type="match status" value="1"/>
</dbReference>
<evidence type="ECO:0000313" key="2">
    <source>
        <dbReference type="EMBL" id="QCK14740.1"/>
    </source>
</evidence>
<dbReference type="CDD" id="cd00436">
    <property type="entry name" value="UP_TbUP-like"/>
    <property type="match status" value="1"/>
</dbReference>
<organism evidence="2 3">
    <name type="scientific">Mangrovivirga cuniculi</name>
    <dbReference type="NCBI Taxonomy" id="2715131"/>
    <lineage>
        <taxon>Bacteria</taxon>
        <taxon>Pseudomonadati</taxon>
        <taxon>Bacteroidota</taxon>
        <taxon>Cytophagia</taxon>
        <taxon>Cytophagales</taxon>
        <taxon>Mangrovivirgaceae</taxon>
        <taxon>Mangrovivirga</taxon>
    </lineage>
</organism>
<reference evidence="2 3" key="1">
    <citation type="submission" date="2018-04" db="EMBL/GenBank/DDBJ databases">
        <title>Complete genome uncultured novel isolate.</title>
        <authorList>
            <person name="Merlino G."/>
        </authorList>
    </citation>
    <scope>NUCLEOTIDE SEQUENCE [LARGE SCALE GENOMIC DNA]</scope>
    <source>
        <strain evidence="3">R1DC9</strain>
    </source>
</reference>
<keyword evidence="3" id="KW-1185">Reference proteome</keyword>
<dbReference type="InterPro" id="IPR035994">
    <property type="entry name" value="Nucleoside_phosphorylase_sf"/>
</dbReference>
<dbReference type="SUPFAM" id="SSF53167">
    <property type="entry name" value="Purine and uridine phosphorylases"/>
    <property type="match status" value="1"/>
</dbReference>
<dbReference type="Pfam" id="PF01048">
    <property type="entry name" value="PNP_UDP_1"/>
    <property type="match status" value="1"/>
</dbReference>
<gene>
    <name evidence="2" type="ORF">DCC35_08305</name>
</gene>
<dbReference type="KEGG" id="fpf:DCC35_08305"/>
<accession>A0A4D7JML9</accession>
<dbReference type="GO" id="GO:0004850">
    <property type="term" value="F:uridine phosphorylase activity"/>
    <property type="evidence" value="ECO:0007669"/>
    <property type="project" value="TreeGrafter"/>
</dbReference>
<dbReference type="Gene3D" id="3.40.50.1580">
    <property type="entry name" value="Nucleoside phosphorylase domain"/>
    <property type="match status" value="1"/>
</dbReference>
<name>A0A4D7JML9_9BACT</name>
<dbReference type="EMBL" id="CP028923">
    <property type="protein sequence ID" value="QCK14740.1"/>
    <property type="molecule type" value="Genomic_DNA"/>
</dbReference>
<dbReference type="GO" id="GO:0006218">
    <property type="term" value="P:uridine catabolic process"/>
    <property type="evidence" value="ECO:0007669"/>
    <property type="project" value="TreeGrafter"/>
</dbReference>
<dbReference type="GO" id="GO:0005829">
    <property type="term" value="C:cytosol"/>
    <property type="evidence" value="ECO:0007669"/>
    <property type="project" value="TreeGrafter"/>
</dbReference>
<dbReference type="AlphaFoldDB" id="A0A4D7JML9"/>
<dbReference type="OrthoDB" id="9772602at2"/>